<dbReference type="AlphaFoldDB" id="A0A1S8X4W0"/>
<accession>A0A1S8X4W0</accession>
<proteinExistence type="predicted"/>
<keyword evidence="2" id="KW-1185">Reference proteome</keyword>
<protein>
    <submittedName>
        <fullName evidence="1">Uncharacterized protein</fullName>
    </submittedName>
</protein>
<dbReference type="Proteomes" id="UP000243686">
    <property type="component" value="Unassembled WGS sequence"/>
</dbReference>
<reference evidence="1 2" key="1">
    <citation type="submission" date="2015-03" db="EMBL/GenBank/DDBJ databases">
        <title>Draft genome of the nematode, Opisthorchis viverrini.</title>
        <authorList>
            <person name="Mitreva M."/>
        </authorList>
    </citation>
    <scope>NUCLEOTIDE SEQUENCE [LARGE SCALE GENOMIC DNA]</scope>
    <source>
        <strain evidence="1">Khon Kaen</strain>
    </source>
</reference>
<name>A0A1S8X4W0_OPIVI</name>
<dbReference type="EMBL" id="KV892005">
    <property type="protein sequence ID" value="OON21750.1"/>
    <property type="molecule type" value="Genomic_DNA"/>
</dbReference>
<organism evidence="1 2">
    <name type="scientific">Opisthorchis viverrini</name>
    <name type="common">Southeast Asian liver fluke</name>
    <dbReference type="NCBI Taxonomy" id="6198"/>
    <lineage>
        <taxon>Eukaryota</taxon>
        <taxon>Metazoa</taxon>
        <taxon>Spiralia</taxon>
        <taxon>Lophotrochozoa</taxon>
        <taxon>Platyhelminthes</taxon>
        <taxon>Trematoda</taxon>
        <taxon>Digenea</taxon>
        <taxon>Opisthorchiida</taxon>
        <taxon>Opisthorchiata</taxon>
        <taxon>Opisthorchiidae</taxon>
        <taxon>Opisthorchis</taxon>
    </lineage>
</organism>
<sequence length="285" mass="31850">FDPNVYLSSDFGVCKASEVLCLVSEKSQSGCICLLACGQPSQGIAKKSQGYRPVTRYTANQGVENHQCVSHTKSPPPFTALQTQIEQLRRLQSSCDLLRKISRAALRTKRIQSRLMDLSKSSVYVKELEHCSRVSIWRLFAHSSHRKGFRNLSMLPSVGCQLVERWQAGFVSILASAVDMDRLTQLQRSGQAGRAGGTMAAGQGRASLLNFGSQVAAFYFVIWTILDEIMDKLERLTYHCRLLGVTFLKKKRESSASYSTIAWLSESIEPHLGLAEFLIHKLMTR</sequence>
<feature type="non-terminal residue" evidence="1">
    <location>
        <position position="1"/>
    </location>
</feature>
<gene>
    <name evidence="1" type="ORF">X801_02352</name>
</gene>
<evidence type="ECO:0000313" key="2">
    <source>
        <dbReference type="Proteomes" id="UP000243686"/>
    </source>
</evidence>
<evidence type="ECO:0000313" key="1">
    <source>
        <dbReference type="EMBL" id="OON21750.1"/>
    </source>
</evidence>